<comment type="caution">
    <text evidence="3">The sequence shown here is derived from an EMBL/GenBank/DDBJ whole genome shotgun (WGS) entry which is preliminary data.</text>
</comment>
<feature type="transmembrane region" description="Helical" evidence="2">
    <location>
        <begin position="89"/>
        <end position="109"/>
    </location>
</feature>
<name>A0A839QVE3_9MICO</name>
<dbReference type="EMBL" id="JACHWP010000008">
    <property type="protein sequence ID" value="MBB3023608.1"/>
    <property type="molecule type" value="Genomic_DNA"/>
</dbReference>
<dbReference type="AlphaFoldDB" id="A0A839QVE3"/>
<feature type="transmembrane region" description="Helical" evidence="2">
    <location>
        <begin position="41"/>
        <end position="61"/>
    </location>
</feature>
<gene>
    <name evidence="3" type="ORF">FHX50_001905</name>
</gene>
<dbReference type="RefSeq" id="WP_183376940.1">
    <property type="nucleotide sequence ID" value="NZ_CBCSFZ010000027.1"/>
</dbReference>
<keyword evidence="2" id="KW-0812">Transmembrane</keyword>
<keyword evidence="2" id="KW-0472">Membrane</keyword>
<protein>
    <submittedName>
        <fullName evidence="3">Uncharacterized protein</fullName>
    </submittedName>
</protein>
<evidence type="ECO:0000256" key="1">
    <source>
        <dbReference type="SAM" id="MobiDB-lite"/>
    </source>
</evidence>
<proteinExistence type="predicted"/>
<keyword evidence="2" id="KW-1133">Transmembrane helix</keyword>
<feature type="transmembrane region" description="Helical" evidence="2">
    <location>
        <begin position="187"/>
        <end position="211"/>
    </location>
</feature>
<keyword evidence="4" id="KW-1185">Reference proteome</keyword>
<feature type="compositionally biased region" description="Low complexity" evidence="1">
    <location>
        <begin position="14"/>
        <end position="25"/>
    </location>
</feature>
<sequence>MSRSSSVAAPPTSGPVGPQAAGVAGEARRPARPRRLGSTRLAAVLAVISALVVTASGLLYVRMVQTQWADTVWLWLFQRFDVAGEANVAAWWAASLWMLFAVTAVVVGLAADRRSFLWYILAAIALYASADEASMLHEELYRVGGKLKLHMPEGLLSYSWVAAGIIVVLFVALVMLPLLWHLPRSVVVGLVLSGAVFLLGAVVLETVGGHIEKHFGQVTWHLMLAIQIEEMLEYLGVVGAIYSITRMVRVRRGENGLRVDFLGYRGEYPRELA</sequence>
<organism evidence="3 4">
    <name type="scientific">Helcobacillus massiliensis</name>
    <dbReference type="NCBI Taxonomy" id="521392"/>
    <lineage>
        <taxon>Bacteria</taxon>
        <taxon>Bacillati</taxon>
        <taxon>Actinomycetota</taxon>
        <taxon>Actinomycetes</taxon>
        <taxon>Micrococcales</taxon>
        <taxon>Dermabacteraceae</taxon>
        <taxon>Helcobacillus</taxon>
    </lineage>
</organism>
<reference evidence="3 4" key="1">
    <citation type="submission" date="2020-08" db="EMBL/GenBank/DDBJ databases">
        <title>Sequencing the genomes of 1000 actinobacteria strains.</title>
        <authorList>
            <person name="Klenk H.-P."/>
        </authorList>
    </citation>
    <scope>NUCLEOTIDE SEQUENCE [LARGE SCALE GENOMIC DNA]</scope>
    <source>
        <strain evidence="3 4">DSM 23040</strain>
    </source>
</reference>
<accession>A0A839QVE3</accession>
<dbReference type="Proteomes" id="UP000568050">
    <property type="component" value="Unassembled WGS sequence"/>
</dbReference>
<feature type="transmembrane region" description="Helical" evidence="2">
    <location>
        <begin position="157"/>
        <end position="180"/>
    </location>
</feature>
<evidence type="ECO:0000256" key="2">
    <source>
        <dbReference type="SAM" id="Phobius"/>
    </source>
</evidence>
<feature type="region of interest" description="Disordered" evidence="1">
    <location>
        <begin position="1"/>
        <end position="32"/>
    </location>
</feature>
<evidence type="ECO:0000313" key="4">
    <source>
        <dbReference type="Proteomes" id="UP000568050"/>
    </source>
</evidence>
<feature type="transmembrane region" description="Helical" evidence="2">
    <location>
        <begin position="116"/>
        <end position="137"/>
    </location>
</feature>
<evidence type="ECO:0000313" key="3">
    <source>
        <dbReference type="EMBL" id="MBB3023608.1"/>
    </source>
</evidence>
<feature type="transmembrane region" description="Helical" evidence="2">
    <location>
        <begin position="231"/>
        <end position="248"/>
    </location>
</feature>